<feature type="region of interest" description="Disordered" evidence="1">
    <location>
        <begin position="1"/>
        <end position="21"/>
    </location>
</feature>
<sequence length="122" mass="13223">MAGQPNAQADNQGEFRDELGSMQEAFPALAEGLSGYLSALDGLPGIDRKTHELIRLACTVILRHGPAVRRHAMLAAEFGATWQEVLGTMVLTQPSFGLVPAREMLPFAQEGFEEGRQAISEE</sequence>
<evidence type="ECO:0000259" key="2">
    <source>
        <dbReference type="Pfam" id="PF02627"/>
    </source>
</evidence>
<feature type="domain" description="Carboxymuconolactone decarboxylase-like" evidence="2">
    <location>
        <begin position="27"/>
        <end position="109"/>
    </location>
</feature>
<dbReference type="Gene3D" id="1.20.1290.10">
    <property type="entry name" value="AhpD-like"/>
    <property type="match status" value="1"/>
</dbReference>
<dbReference type="Pfam" id="PF02627">
    <property type="entry name" value="CMD"/>
    <property type="match status" value="1"/>
</dbReference>
<dbReference type="InterPro" id="IPR029032">
    <property type="entry name" value="AhpD-like"/>
</dbReference>
<protein>
    <submittedName>
        <fullName evidence="3">Unannotated protein</fullName>
    </submittedName>
</protein>
<accession>A0A6J6NIN4</accession>
<dbReference type="GO" id="GO:0051920">
    <property type="term" value="F:peroxiredoxin activity"/>
    <property type="evidence" value="ECO:0007669"/>
    <property type="project" value="InterPro"/>
</dbReference>
<organism evidence="3">
    <name type="scientific">freshwater metagenome</name>
    <dbReference type="NCBI Taxonomy" id="449393"/>
    <lineage>
        <taxon>unclassified sequences</taxon>
        <taxon>metagenomes</taxon>
        <taxon>ecological metagenomes</taxon>
    </lineage>
</organism>
<proteinExistence type="predicted"/>
<evidence type="ECO:0000313" key="5">
    <source>
        <dbReference type="EMBL" id="CAB4987108.1"/>
    </source>
</evidence>
<gene>
    <name evidence="3" type="ORF">UFOPK2582_00132</name>
    <name evidence="4" type="ORF">UFOPK3046_00398</name>
    <name evidence="5" type="ORF">UFOPK3914_01383</name>
    <name evidence="6" type="ORF">UFOPK4173_01475</name>
</gene>
<dbReference type="EMBL" id="CAFBOG010000139">
    <property type="protein sequence ID" value="CAB4987108.1"/>
    <property type="molecule type" value="Genomic_DNA"/>
</dbReference>
<evidence type="ECO:0000313" key="3">
    <source>
        <dbReference type="EMBL" id="CAB4686207.1"/>
    </source>
</evidence>
<feature type="compositionally biased region" description="Polar residues" evidence="1">
    <location>
        <begin position="1"/>
        <end position="11"/>
    </location>
</feature>
<name>A0A6J6NIN4_9ZZZZ</name>
<evidence type="ECO:0000313" key="6">
    <source>
        <dbReference type="EMBL" id="CAB5038012.1"/>
    </source>
</evidence>
<evidence type="ECO:0000256" key="1">
    <source>
        <dbReference type="SAM" id="MobiDB-lite"/>
    </source>
</evidence>
<dbReference type="InterPro" id="IPR003779">
    <property type="entry name" value="CMD-like"/>
</dbReference>
<dbReference type="EMBL" id="CAFAAQ010000021">
    <property type="protein sequence ID" value="CAB4798359.1"/>
    <property type="molecule type" value="Genomic_DNA"/>
</dbReference>
<dbReference type="EMBL" id="CAEZXS010000007">
    <property type="protein sequence ID" value="CAB4686207.1"/>
    <property type="molecule type" value="Genomic_DNA"/>
</dbReference>
<dbReference type="SUPFAM" id="SSF69118">
    <property type="entry name" value="AhpD-like"/>
    <property type="match status" value="1"/>
</dbReference>
<dbReference type="EMBL" id="CAFBPW010000198">
    <property type="protein sequence ID" value="CAB5038012.1"/>
    <property type="molecule type" value="Genomic_DNA"/>
</dbReference>
<evidence type="ECO:0000313" key="4">
    <source>
        <dbReference type="EMBL" id="CAB4798359.1"/>
    </source>
</evidence>
<reference evidence="3" key="1">
    <citation type="submission" date="2020-05" db="EMBL/GenBank/DDBJ databases">
        <authorList>
            <person name="Chiriac C."/>
            <person name="Salcher M."/>
            <person name="Ghai R."/>
            <person name="Kavagutti S V."/>
        </authorList>
    </citation>
    <scope>NUCLEOTIDE SEQUENCE</scope>
</reference>
<dbReference type="AlphaFoldDB" id="A0A6J6NIN4"/>